<evidence type="ECO:0008006" key="3">
    <source>
        <dbReference type="Google" id="ProtNLM"/>
    </source>
</evidence>
<dbReference type="EMBL" id="JAKGTH010000006">
    <property type="protein sequence ID" value="MCF4100505.1"/>
    <property type="molecule type" value="Genomic_DNA"/>
</dbReference>
<sequence length="128" mass="14579">MKRIFFILALALAFVACEETREKPVELVKQPTEADSIKSYQGNYIAVGEEAVFKGNQFVYQVKMDSLAKQLKRSMENYKLDNEYTLPISIKGKVTDNPSNTGFSEIIEIKEVLDVLAKKRPENIETKN</sequence>
<name>A0ABS9EC95_9FLAO</name>
<evidence type="ECO:0000313" key="2">
    <source>
        <dbReference type="Proteomes" id="UP001179363"/>
    </source>
</evidence>
<reference evidence="1" key="1">
    <citation type="submission" date="2022-01" db="EMBL/GenBank/DDBJ databases">
        <title>Gillisia lutea sp. nov., isolated from marine plastic residues from the Malvarosa beach (Valencia, Spain).</title>
        <authorList>
            <person name="Vidal-Verdu A."/>
            <person name="Molina-Menor E."/>
            <person name="Satari L."/>
            <person name="Pascual J."/>
            <person name="Pereto J."/>
            <person name="Porcar M."/>
        </authorList>
    </citation>
    <scope>NUCLEOTIDE SEQUENCE</scope>
    <source>
        <strain evidence="1">M10.2A</strain>
    </source>
</reference>
<proteinExistence type="predicted"/>
<comment type="caution">
    <text evidence="1">The sequence shown here is derived from an EMBL/GenBank/DDBJ whole genome shotgun (WGS) entry which is preliminary data.</text>
</comment>
<dbReference type="RefSeq" id="WP_236132650.1">
    <property type="nucleotide sequence ID" value="NZ_JAKGTH010000006.1"/>
</dbReference>
<dbReference type="Proteomes" id="UP001179363">
    <property type="component" value="Unassembled WGS sequence"/>
</dbReference>
<protein>
    <recommendedName>
        <fullName evidence="3">Lipoprotein</fullName>
    </recommendedName>
</protein>
<gene>
    <name evidence="1" type="ORF">L1I30_02385</name>
</gene>
<evidence type="ECO:0000313" key="1">
    <source>
        <dbReference type="EMBL" id="MCF4100505.1"/>
    </source>
</evidence>
<dbReference type="PROSITE" id="PS51257">
    <property type="entry name" value="PROKAR_LIPOPROTEIN"/>
    <property type="match status" value="1"/>
</dbReference>
<keyword evidence="2" id="KW-1185">Reference proteome</keyword>
<organism evidence="1 2">
    <name type="scientific">Gillisia lutea</name>
    <dbReference type="NCBI Taxonomy" id="2909668"/>
    <lineage>
        <taxon>Bacteria</taxon>
        <taxon>Pseudomonadati</taxon>
        <taxon>Bacteroidota</taxon>
        <taxon>Flavobacteriia</taxon>
        <taxon>Flavobacteriales</taxon>
        <taxon>Flavobacteriaceae</taxon>
        <taxon>Gillisia</taxon>
    </lineage>
</organism>
<accession>A0ABS9EC95</accession>